<proteinExistence type="predicted"/>
<evidence type="ECO:0000256" key="2">
    <source>
        <dbReference type="ARBA" id="ARBA00023669"/>
    </source>
</evidence>
<gene>
    <name evidence="4" type="ORF">CHM34_04870</name>
</gene>
<name>A0A235B9W5_9BACL</name>
<evidence type="ECO:0000313" key="5">
    <source>
        <dbReference type="Proteomes" id="UP000215459"/>
    </source>
</evidence>
<dbReference type="Gene3D" id="2.40.50.220">
    <property type="entry name" value="EutN/Ccml"/>
    <property type="match status" value="1"/>
</dbReference>
<dbReference type="OrthoDB" id="196195at2"/>
<dbReference type="SUPFAM" id="SSF159133">
    <property type="entry name" value="EutN/CcmL-like"/>
    <property type="match status" value="1"/>
</dbReference>
<keyword evidence="5" id="KW-1185">Reference proteome</keyword>
<dbReference type="InterPro" id="IPR004992">
    <property type="entry name" value="EutN_CcmL"/>
</dbReference>
<reference evidence="4 5" key="1">
    <citation type="submission" date="2017-07" db="EMBL/GenBank/DDBJ databases">
        <title>The genome sequence of Paludifilum halophilum highlights mechanisms for microbial adaptation to high salt environemnts.</title>
        <authorList>
            <person name="Belbahri L."/>
        </authorList>
    </citation>
    <scope>NUCLEOTIDE SEQUENCE [LARGE SCALE GENOMIC DNA]</scope>
    <source>
        <strain evidence="4 5">DSM 102817</strain>
    </source>
</reference>
<comment type="caution">
    <text evidence="4">The sequence shown here is derived from an EMBL/GenBank/DDBJ whole genome shotgun (WGS) entry which is preliminary data.</text>
</comment>
<dbReference type="PROSITE" id="PS51932">
    <property type="entry name" value="BMV"/>
    <property type="match status" value="1"/>
</dbReference>
<dbReference type="GO" id="GO:0031470">
    <property type="term" value="C:carboxysome"/>
    <property type="evidence" value="ECO:0007669"/>
    <property type="project" value="UniProtKB-SubCell"/>
</dbReference>
<evidence type="ECO:0000256" key="3">
    <source>
        <dbReference type="ARBA" id="ARBA00024446"/>
    </source>
</evidence>
<dbReference type="CDD" id="cd01614">
    <property type="entry name" value="EutN_CcmL"/>
    <property type="match status" value="1"/>
</dbReference>
<evidence type="ECO:0000256" key="1">
    <source>
        <dbReference type="ARBA" id="ARBA00023587"/>
    </source>
</evidence>
<keyword evidence="3" id="KW-1283">Bacterial microcompartment</keyword>
<keyword evidence="2" id="KW-1282">Carboxysome</keyword>
<accession>A0A235B9W5</accession>
<sequence length="101" mass="10257">MHMGKVIGMAVATRKDEKLVGSKLLITQPVQLDGSLTGQPIIAVDTVGAGIGEQVIYVIGSVAARAVQRADAPVDAAIVGIIDNTECETGGRDAANGNATD</sequence>
<dbReference type="RefSeq" id="WP_094263449.1">
    <property type="nucleotide sequence ID" value="NZ_NOWF01000002.1"/>
</dbReference>
<evidence type="ECO:0000313" key="4">
    <source>
        <dbReference type="EMBL" id="OYD09100.1"/>
    </source>
</evidence>
<dbReference type="Pfam" id="PF03319">
    <property type="entry name" value="EutN_CcmL"/>
    <property type="match status" value="1"/>
</dbReference>
<dbReference type="PANTHER" id="PTHR36539">
    <property type="entry name" value="ETHANOLAMINE UTILIZATION PROTEIN EUTN"/>
    <property type="match status" value="1"/>
</dbReference>
<protein>
    <submittedName>
        <fullName evidence="4">Ethanolamine utilization protein EutN</fullName>
    </submittedName>
</protein>
<dbReference type="Proteomes" id="UP000215459">
    <property type="component" value="Unassembled WGS sequence"/>
</dbReference>
<dbReference type="EMBL" id="NOWF01000002">
    <property type="protein sequence ID" value="OYD09100.1"/>
    <property type="molecule type" value="Genomic_DNA"/>
</dbReference>
<dbReference type="InterPro" id="IPR036677">
    <property type="entry name" value="EutN_CcmL_sf"/>
</dbReference>
<organism evidence="4 5">
    <name type="scientific">Paludifilum halophilum</name>
    <dbReference type="NCBI Taxonomy" id="1642702"/>
    <lineage>
        <taxon>Bacteria</taxon>
        <taxon>Bacillati</taxon>
        <taxon>Bacillota</taxon>
        <taxon>Bacilli</taxon>
        <taxon>Bacillales</taxon>
        <taxon>Thermoactinomycetaceae</taxon>
        <taxon>Paludifilum</taxon>
    </lineage>
</organism>
<comment type="subcellular location">
    <subcellularLocation>
        <location evidence="1">Carboxysome</location>
    </subcellularLocation>
</comment>
<dbReference type="AlphaFoldDB" id="A0A235B9W5"/>